<evidence type="ECO:0000313" key="1">
    <source>
        <dbReference type="EMBL" id="QJA96887.1"/>
    </source>
</evidence>
<dbReference type="AlphaFoldDB" id="A0A6M3LNG6"/>
<protein>
    <submittedName>
        <fullName evidence="1">Uncharacterized protein</fullName>
    </submittedName>
</protein>
<dbReference type="EMBL" id="MT143443">
    <property type="protein sequence ID" value="QJA96887.1"/>
    <property type="molecule type" value="Genomic_DNA"/>
</dbReference>
<sequence length="72" mass="8308">MLNNKGNGLYHIGESHKLDCGCIVVAEETGYTHYVHPKCQLDNRYHPTLRDYRYENMPTDTVDSIARHSLIC</sequence>
<accession>A0A6M3LNG6</accession>
<name>A0A6M3LNG6_9ZZZZ</name>
<gene>
    <name evidence="1" type="ORF">MM415B07136_0006</name>
</gene>
<reference evidence="1" key="1">
    <citation type="submission" date="2020-03" db="EMBL/GenBank/DDBJ databases">
        <title>The deep terrestrial virosphere.</title>
        <authorList>
            <person name="Holmfeldt K."/>
            <person name="Nilsson E."/>
            <person name="Simone D."/>
            <person name="Lopez-Fernandez M."/>
            <person name="Wu X."/>
            <person name="de Brujin I."/>
            <person name="Lundin D."/>
            <person name="Andersson A."/>
            <person name="Bertilsson S."/>
            <person name="Dopson M."/>
        </authorList>
    </citation>
    <scope>NUCLEOTIDE SEQUENCE</scope>
    <source>
        <strain evidence="1">MM415B07136</strain>
    </source>
</reference>
<organism evidence="1">
    <name type="scientific">viral metagenome</name>
    <dbReference type="NCBI Taxonomy" id="1070528"/>
    <lineage>
        <taxon>unclassified sequences</taxon>
        <taxon>metagenomes</taxon>
        <taxon>organismal metagenomes</taxon>
    </lineage>
</organism>
<proteinExistence type="predicted"/>